<gene>
    <name evidence="1" type="ORF">A4X13_0g9420</name>
</gene>
<organism evidence="1 2">
    <name type="scientific">Tilletia indica</name>
    <dbReference type="NCBI Taxonomy" id="43049"/>
    <lineage>
        <taxon>Eukaryota</taxon>
        <taxon>Fungi</taxon>
        <taxon>Dikarya</taxon>
        <taxon>Basidiomycota</taxon>
        <taxon>Ustilaginomycotina</taxon>
        <taxon>Exobasidiomycetes</taxon>
        <taxon>Tilletiales</taxon>
        <taxon>Tilletiaceae</taxon>
        <taxon>Tilletia</taxon>
    </lineage>
</organism>
<accession>A0A177SYX3</accession>
<sequence length="261" mass="28292">MDLHRVEQHNGAGTSDKVTIQSWAKLDDMSIWRSVHLPNLLQDSASFETTQLEPLRTVLELQDESILLDYPGDGFSIFSSLSQMRRAKEAPKFALSAWMAELNQKIDLIPANLLEPVPEAALAADAAADVARATHLLMELAFDALLVLRIRHFCTFVPAASRLLPFRQMGKLARPDGPTTTFPGAAAFDSAVHALATPSHAVAPAQARSATGEFISALLSDSASTPLLLTVLSALTQAHDPPAQVLYLAHALWALRTTMRP</sequence>
<proteinExistence type="predicted"/>
<evidence type="ECO:0000313" key="1">
    <source>
        <dbReference type="EMBL" id="KAE8235654.1"/>
    </source>
</evidence>
<reference evidence="1" key="2">
    <citation type="journal article" date="2019" name="IMA Fungus">
        <title>Genome sequencing and comparison of five Tilletia species to identify candidate genes for the detection of regulated species infecting wheat.</title>
        <authorList>
            <person name="Nguyen H.D.T."/>
            <person name="Sultana T."/>
            <person name="Kesanakurti P."/>
            <person name="Hambleton S."/>
        </authorList>
    </citation>
    <scope>NUCLEOTIDE SEQUENCE</scope>
    <source>
        <strain evidence="1">DAOMC 236416</strain>
    </source>
</reference>
<dbReference type="EMBL" id="LWDF02002645">
    <property type="protein sequence ID" value="KAE8235654.1"/>
    <property type="molecule type" value="Genomic_DNA"/>
</dbReference>
<name>A0A177SYX3_9BASI</name>
<keyword evidence="2" id="KW-1185">Reference proteome</keyword>
<protein>
    <submittedName>
        <fullName evidence="1">Uncharacterized protein</fullName>
    </submittedName>
</protein>
<reference evidence="1" key="1">
    <citation type="submission" date="2016-04" db="EMBL/GenBank/DDBJ databases">
        <authorList>
            <person name="Nguyen H.D."/>
            <person name="Samba Siva P."/>
            <person name="Cullis J."/>
            <person name="Levesque C.A."/>
            <person name="Hambleton S."/>
        </authorList>
    </citation>
    <scope>NUCLEOTIDE SEQUENCE</scope>
    <source>
        <strain evidence="1">DAOMC 236416</strain>
    </source>
</reference>
<dbReference type="AlphaFoldDB" id="A0A177SYX3"/>
<dbReference type="Proteomes" id="UP000077521">
    <property type="component" value="Unassembled WGS sequence"/>
</dbReference>
<comment type="caution">
    <text evidence="1">The sequence shown here is derived from an EMBL/GenBank/DDBJ whole genome shotgun (WGS) entry which is preliminary data.</text>
</comment>
<evidence type="ECO:0000313" key="2">
    <source>
        <dbReference type="Proteomes" id="UP000077521"/>
    </source>
</evidence>